<keyword evidence="2" id="KW-0645">Protease</keyword>
<gene>
    <name evidence="5" type="ORF">SAMN05192589_11615</name>
</gene>
<accession>A0A1G7CCP6</accession>
<dbReference type="SUPFAM" id="SSF52317">
    <property type="entry name" value="Class I glutamine amidotransferase-like"/>
    <property type="match status" value="1"/>
</dbReference>
<dbReference type="PANTHER" id="PTHR20842:SF0">
    <property type="entry name" value="ALPHA-ASPARTYL DIPEPTIDASE"/>
    <property type="match status" value="1"/>
</dbReference>
<dbReference type="PANTHER" id="PTHR20842">
    <property type="entry name" value="PROTEASE S51 ALPHA-ASPARTYL DIPEPTIDASE"/>
    <property type="match status" value="1"/>
</dbReference>
<keyword evidence="3" id="KW-0378">Hydrolase</keyword>
<organism evidence="5 6">
    <name type="scientific">Paracidovorax valerianellae</name>
    <dbReference type="NCBI Taxonomy" id="187868"/>
    <lineage>
        <taxon>Bacteria</taxon>
        <taxon>Pseudomonadati</taxon>
        <taxon>Pseudomonadota</taxon>
        <taxon>Betaproteobacteria</taxon>
        <taxon>Burkholderiales</taxon>
        <taxon>Comamonadaceae</taxon>
        <taxon>Paracidovorax</taxon>
    </lineage>
</organism>
<dbReference type="InterPro" id="IPR005320">
    <property type="entry name" value="Peptidase_S51"/>
</dbReference>
<dbReference type="InterPro" id="IPR029062">
    <property type="entry name" value="Class_I_gatase-like"/>
</dbReference>
<dbReference type="CDD" id="cd03146">
    <property type="entry name" value="GAT1_Peptidase_E"/>
    <property type="match status" value="1"/>
</dbReference>
<dbReference type="AlphaFoldDB" id="A0A1G7CCP6"/>
<dbReference type="GO" id="GO:0006508">
    <property type="term" value="P:proteolysis"/>
    <property type="evidence" value="ECO:0007669"/>
    <property type="project" value="UniProtKB-KW"/>
</dbReference>
<evidence type="ECO:0000313" key="5">
    <source>
        <dbReference type="EMBL" id="SDE37061.1"/>
    </source>
</evidence>
<evidence type="ECO:0000256" key="3">
    <source>
        <dbReference type="ARBA" id="ARBA00022801"/>
    </source>
</evidence>
<keyword evidence="4" id="KW-0720">Serine protease</keyword>
<dbReference type="EMBL" id="FMZC01000016">
    <property type="protein sequence ID" value="SDE37061.1"/>
    <property type="molecule type" value="Genomic_DNA"/>
</dbReference>
<evidence type="ECO:0000256" key="2">
    <source>
        <dbReference type="ARBA" id="ARBA00022670"/>
    </source>
</evidence>
<dbReference type="Proteomes" id="UP000198781">
    <property type="component" value="Unassembled WGS sequence"/>
</dbReference>
<dbReference type="Gene3D" id="3.40.50.880">
    <property type="match status" value="1"/>
</dbReference>
<dbReference type="GO" id="GO:0008236">
    <property type="term" value="F:serine-type peptidase activity"/>
    <property type="evidence" value="ECO:0007669"/>
    <property type="project" value="UniProtKB-KW"/>
</dbReference>
<reference evidence="5 6" key="1">
    <citation type="submission" date="2016-10" db="EMBL/GenBank/DDBJ databases">
        <authorList>
            <person name="de Groot N.N."/>
        </authorList>
    </citation>
    <scope>NUCLEOTIDE SEQUENCE [LARGE SCALE GENOMIC DNA]</scope>
    <source>
        <strain evidence="5 6">DSM 16619</strain>
    </source>
</reference>
<evidence type="ECO:0000256" key="4">
    <source>
        <dbReference type="ARBA" id="ARBA00022825"/>
    </source>
</evidence>
<dbReference type="OrthoDB" id="3373764at2"/>
<evidence type="ECO:0000256" key="1">
    <source>
        <dbReference type="ARBA" id="ARBA00006534"/>
    </source>
</evidence>
<dbReference type="RefSeq" id="WP_092745492.1">
    <property type="nucleotide sequence ID" value="NZ_FMZC01000016.1"/>
</dbReference>
<sequence length="242" mass="25603">MNLLLLSNSSSDAGYLTHALDWVRDWAALPTTASHGEADGGDALFIPFAGVTRGWDDYEALVAQALHPLGLRVQSVHRAADPLAAVQGARRIVVGGGNTFALLGHLRRQGLLAAMAERVCGGQASYLGWSAGSNIACPTIRTTNDMPITDPGGLDAMGLVPWQINAHYTEAHPPGHRGETRQERLQEFCVLNPDTRVLGLPEGTGLRLQGSARTLLGDAPARLFHGATAPRLMNAGPLPADL</sequence>
<proteinExistence type="inferred from homology"/>
<evidence type="ECO:0000313" key="6">
    <source>
        <dbReference type="Proteomes" id="UP000198781"/>
    </source>
</evidence>
<dbReference type="Pfam" id="PF03575">
    <property type="entry name" value="Peptidase_S51"/>
    <property type="match status" value="1"/>
</dbReference>
<comment type="similarity">
    <text evidence="1">Belongs to the peptidase S51 family.</text>
</comment>
<dbReference type="NCBIfam" id="NF003642">
    <property type="entry name" value="PRK05282.1"/>
    <property type="match status" value="1"/>
</dbReference>
<name>A0A1G7CCP6_9BURK</name>
<protein>
    <submittedName>
        <fullName evidence="5">Dipeptidase E</fullName>
    </submittedName>
</protein>
<keyword evidence="6" id="KW-1185">Reference proteome</keyword>